<dbReference type="Proteomes" id="UP000724686">
    <property type="component" value="Unassembled WGS sequence"/>
</dbReference>
<evidence type="ECO:0000256" key="2">
    <source>
        <dbReference type="ARBA" id="ARBA00011881"/>
    </source>
</evidence>
<comment type="caution">
    <text evidence="8">The sequence shown here is derived from an EMBL/GenBank/DDBJ whole genome shotgun (WGS) entry which is preliminary data.</text>
</comment>
<organism evidence="8 9">
    <name type="scientific">Leptospira ainlahdjerensis</name>
    <dbReference type="NCBI Taxonomy" id="2810033"/>
    <lineage>
        <taxon>Bacteria</taxon>
        <taxon>Pseudomonadati</taxon>
        <taxon>Spirochaetota</taxon>
        <taxon>Spirochaetia</taxon>
        <taxon>Leptospirales</taxon>
        <taxon>Leptospiraceae</taxon>
        <taxon>Leptospira</taxon>
    </lineage>
</organism>
<dbReference type="Pfam" id="PF00107">
    <property type="entry name" value="ADH_zinc_N"/>
    <property type="match status" value="1"/>
</dbReference>
<keyword evidence="8" id="KW-0560">Oxidoreductase</keyword>
<evidence type="ECO:0000256" key="3">
    <source>
        <dbReference type="ARBA" id="ARBA00022490"/>
    </source>
</evidence>
<dbReference type="EMBL" id="JAFFPU010000024">
    <property type="protein sequence ID" value="MBM9576582.1"/>
    <property type="molecule type" value="Genomic_DNA"/>
</dbReference>
<dbReference type="PROSITE" id="PS01162">
    <property type="entry name" value="QOR_ZETA_CRYSTAL"/>
    <property type="match status" value="1"/>
</dbReference>
<evidence type="ECO:0000256" key="1">
    <source>
        <dbReference type="ARBA" id="ARBA00004496"/>
    </source>
</evidence>
<dbReference type="InterPro" id="IPR051603">
    <property type="entry name" value="Zinc-ADH_QOR/CCCR"/>
</dbReference>
<dbReference type="SUPFAM" id="SSF51735">
    <property type="entry name" value="NAD(P)-binding Rossmann-fold domains"/>
    <property type="match status" value="1"/>
</dbReference>
<name>A0ABS2U885_9LEPT</name>
<dbReference type="InterPro" id="IPR010085">
    <property type="entry name" value="Crot_CoA_red"/>
</dbReference>
<dbReference type="NCBIfam" id="TIGR01751">
    <property type="entry name" value="crot-CoA-red"/>
    <property type="match status" value="1"/>
</dbReference>
<dbReference type="SUPFAM" id="SSF50129">
    <property type="entry name" value="GroES-like"/>
    <property type="match status" value="1"/>
</dbReference>
<gene>
    <name evidence="8" type="primary">ccrA</name>
    <name evidence="8" type="ORF">JWG45_05380</name>
</gene>
<dbReference type="PANTHER" id="PTHR44154:SF1">
    <property type="entry name" value="QUINONE OXIDOREDUCTASE"/>
    <property type="match status" value="1"/>
</dbReference>
<dbReference type="Gene3D" id="3.40.50.720">
    <property type="entry name" value="NAD(P)-binding Rossmann-like Domain"/>
    <property type="match status" value="1"/>
</dbReference>
<dbReference type="InterPro" id="IPR013149">
    <property type="entry name" value="ADH-like_C"/>
</dbReference>
<proteinExistence type="predicted"/>
<dbReference type="InterPro" id="IPR011032">
    <property type="entry name" value="GroES-like_sf"/>
</dbReference>
<dbReference type="Pfam" id="PF08240">
    <property type="entry name" value="ADH_N"/>
    <property type="match status" value="1"/>
</dbReference>
<keyword evidence="5" id="KW-0694">RNA-binding</keyword>
<protein>
    <submittedName>
        <fullName evidence="8">Crotonyl-CoA carboxylase/reductase</fullName>
        <ecNumber evidence="8">1.3.1.85</ecNumber>
    </submittedName>
</protein>
<dbReference type="InterPro" id="IPR013154">
    <property type="entry name" value="ADH-like_N"/>
</dbReference>
<comment type="subunit">
    <text evidence="2">Homotetramer.</text>
</comment>
<evidence type="ECO:0000256" key="6">
    <source>
        <dbReference type="ARBA" id="ARBA00022990"/>
    </source>
</evidence>
<feature type="domain" description="Enoyl reductase (ER)" evidence="7">
    <location>
        <begin position="34"/>
        <end position="398"/>
    </location>
</feature>
<dbReference type="InterPro" id="IPR036291">
    <property type="entry name" value="NAD(P)-bd_dom_sf"/>
</dbReference>
<dbReference type="SMART" id="SM00829">
    <property type="entry name" value="PKS_ER"/>
    <property type="match status" value="1"/>
</dbReference>
<evidence type="ECO:0000256" key="4">
    <source>
        <dbReference type="ARBA" id="ARBA00022857"/>
    </source>
</evidence>
<evidence type="ECO:0000259" key="7">
    <source>
        <dbReference type="SMART" id="SM00829"/>
    </source>
</evidence>
<accession>A0ABS2U885</accession>
<dbReference type="PANTHER" id="PTHR44154">
    <property type="entry name" value="QUINONE OXIDOREDUCTASE"/>
    <property type="match status" value="1"/>
</dbReference>
<dbReference type="Gene3D" id="3.90.180.10">
    <property type="entry name" value="Medium-chain alcohol dehydrogenases, catalytic domain"/>
    <property type="match status" value="1"/>
</dbReference>
<keyword evidence="4" id="KW-0521">NADP</keyword>
<evidence type="ECO:0000313" key="9">
    <source>
        <dbReference type="Proteomes" id="UP000724686"/>
    </source>
</evidence>
<comment type="subcellular location">
    <subcellularLocation>
        <location evidence="1">Cytoplasm</location>
    </subcellularLocation>
</comment>
<reference evidence="8 9" key="1">
    <citation type="submission" date="2021-02" db="EMBL/GenBank/DDBJ databases">
        <title>Leptospira ainlahdjerensis sp. nov., Leptospira ainazelensis sp. nov., Leptospira abararensis sp. nov. and Leptospira chreensis sp. nov., four new species isolated from water sources in Algeria.</title>
        <authorList>
            <person name="Amara Korba A."/>
            <person name="Kainiu M."/>
            <person name="Vincent A.T."/>
            <person name="Mariet J.-F."/>
            <person name="Veyrier F.J."/>
            <person name="Goarant C."/>
            <person name="Picardeau M."/>
        </authorList>
    </citation>
    <scope>NUCLEOTIDE SEQUENCE [LARGE SCALE GENOMIC DNA]</scope>
    <source>
        <strain evidence="8 9">201903070</strain>
    </source>
</reference>
<dbReference type="RefSeq" id="WP_205278744.1">
    <property type="nucleotide sequence ID" value="NZ_JAFFPU010000024.1"/>
</dbReference>
<dbReference type="GO" id="GO:0016491">
    <property type="term" value="F:oxidoreductase activity"/>
    <property type="evidence" value="ECO:0007669"/>
    <property type="project" value="UniProtKB-KW"/>
</dbReference>
<dbReference type="EC" id="1.3.1.85" evidence="8"/>
<keyword evidence="3" id="KW-0963">Cytoplasm</keyword>
<sequence>MNHRPLTISLGEIPDPDRIPKYMTAQVIRPDRFGEPKYAFVEEEIPVPRLKPDEVLIAVRAAGINFNNVWAAAGYPLDVINQRIKEGELENYHIGGSDGAGIIVQIGNKVEGFKIGEEIIIQPGSFDSEDAWIKKGGDPTFSSKFKAWGYETNFGAFGQFCKVKSTQCLPKPSNLSWEESACFMLTGATAFRMLTHWNPNHIRKNDLVLIWGGSGGLGAMAIQLTRKFEAVPIVVVNSLEKGNFCISLGAEGYILRNEYSHWGSINRSQSSDLSEEQMRSFQRSIRSIGFKDPNIIIEHPGEDTIPTSLFVCDREGMVVICGGTTGYLGSFELKNFIKHQKRLQGSHFANPEECKKVLKLVADGELSPALTKVFSFLEIPKIHQQMKENIHPYGNIAIRFV</sequence>
<evidence type="ECO:0000313" key="8">
    <source>
        <dbReference type="EMBL" id="MBM9576582.1"/>
    </source>
</evidence>
<dbReference type="InterPro" id="IPR002364">
    <property type="entry name" value="Quin_OxRdtase/zeta-crystal_CS"/>
</dbReference>
<evidence type="ECO:0000256" key="5">
    <source>
        <dbReference type="ARBA" id="ARBA00022884"/>
    </source>
</evidence>
<keyword evidence="9" id="KW-1185">Reference proteome</keyword>
<keyword evidence="6" id="KW-0007">Acetylation</keyword>
<dbReference type="InterPro" id="IPR020843">
    <property type="entry name" value="ER"/>
</dbReference>